<reference evidence="2" key="1">
    <citation type="journal article" date="2014" name="Front. Microbiol.">
        <title>High frequency of phylogenetically diverse reductive dehalogenase-homologous genes in deep subseafloor sedimentary metagenomes.</title>
        <authorList>
            <person name="Kawai M."/>
            <person name="Futagami T."/>
            <person name="Toyoda A."/>
            <person name="Takaki Y."/>
            <person name="Nishi S."/>
            <person name="Hori S."/>
            <person name="Arai W."/>
            <person name="Tsubouchi T."/>
            <person name="Morono Y."/>
            <person name="Uchiyama I."/>
            <person name="Ito T."/>
            <person name="Fujiyama A."/>
            <person name="Inagaki F."/>
            <person name="Takami H."/>
        </authorList>
    </citation>
    <scope>NUCLEOTIDE SEQUENCE</scope>
    <source>
        <strain evidence="2">Expedition CK06-06</strain>
    </source>
</reference>
<accession>X1E1G4</accession>
<dbReference type="AlphaFoldDB" id="X1E1G4"/>
<feature type="non-terminal residue" evidence="2">
    <location>
        <position position="1"/>
    </location>
</feature>
<proteinExistence type="predicted"/>
<feature type="domain" description="Glycosyl transferase family 1" evidence="1">
    <location>
        <begin position="8"/>
        <end position="90"/>
    </location>
</feature>
<name>X1E1G4_9ZZZZ</name>
<dbReference type="Gene3D" id="3.40.50.2000">
    <property type="entry name" value="Glycogen Phosphorylase B"/>
    <property type="match status" value="1"/>
</dbReference>
<dbReference type="SUPFAM" id="SSF53756">
    <property type="entry name" value="UDP-Glycosyltransferase/glycogen phosphorylase"/>
    <property type="match status" value="1"/>
</dbReference>
<gene>
    <name evidence="2" type="ORF">S01H4_49812</name>
</gene>
<dbReference type="Pfam" id="PF00534">
    <property type="entry name" value="Glycos_transf_1"/>
    <property type="match status" value="1"/>
</dbReference>
<dbReference type="PANTHER" id="PTHR12526">
    <property type="entry name" value="GLYCOSYLTRANSFERASE"/>
    <property type="match status" value="1"/>
</dbReference>
<dbReference type="InterPro" id="IPR001296">
    <property type="entry name" value="Glyco_trans_1"/>
</dbReference>
<evidence type="ECO:0000259" key="1">
    <source>
        <dbReference type="Pfam" id="PF00534"/>
    </source>
</evidence>
<protein>
    <recommendedName>
        <fullName evidence="1">Glycosyl transferase family 1 domain-containing protein</fullName>
    </recommendedName>
</protein>
<organism evidence="2">
    <name type="scientific">marine sediment metagenome</name>
    <dbReference type="NCBI Taxonomy" id="412755"/>
    <lineage>
        <taxon>unclassified sequences</taxon>
        <taxon>metagenomes</taxon>
        <taxon>ecological metagenomes</taxon>
    </lineage>
</organism>
<evidence type="ECO:0000313" key="2">
    <source>
        <dbReference type="EMBL" id="GAH02473.1"/>
    </source>
</evidence>
<dbReference type="EMBL" id="BART01028214">
    <property type="protein sequence ID" value="GAH02473.1"/>
    <property type="molecule type" value="Genomic_DNA"/>
</dbReference>
<sequence length="120" mass="13771">VGGNLKNKFISNSLAVIIPSIFFETCGLVLLESLMLGTPVVVNNIGALPESINKGFNGFVYNNLKQLKEIILEIYNMKLSDRYKMRENCQKSFFEFFNEDKNFKIINGIYKKLKNKKIPK</sequence>
<dbReference type="GO" id="GO:0016757">
    <property type="term" value="F:glycosyltransferase activity"/>
    <property type="evidence" value="ECO:0007669"/>
    <property type="project" value="InterPro"/>
</dbReference>
<comment type="caution">
    <text evidence="2">The sequence shown here is derived from an EMBL/GenBank/DDBJ whole genome shotgun (WGS) entry which is preliminary data.</text>
</comment>